<feature type="domain" description="DUF4408" evidence="2">
    <location>
        <begin position="16"/>
        <end position="47"/>
    </location>
</feature>
<dbReference type="Pfam" id="PF05553">
    <property type="entry name" value="DUF761"/>
    <property type="match status" value="1"/>
</dbReference>
<feature type="compositionally biased region" description="Polar residues" evidence="1">
    <location>
        <begin position="106"/>
        <end position="115"/>
    </location>
</feature>
<accession>A0A328E603</accession>
<protein>
    <recommendedName>
        <fullName evidence="2">DUF4408 domain-containing protein</fullName>
    </recommendedName>
</protein>
<evidence type="ECO:0000313" key="3">
    <source>
        <dbReference type="EMBL" id="RAL52876.1"/>
    </source>
</evidence>
<feature type="compositionally biased region" description="Basic and acidic residues" evidence="1">
    <location>
        <begin position="92"/>
        <end position="101"/>
    </location>
</feature>
<dbReference type="PANTHER" id="PTHR33098">
    <property type="entry name" value="COTTON FIBER (DUF761)"/>
    <property type="match status" value="1"/>
</dbReference>
<keyword evidence="4" id="KW-1185">Reference proteome</keyword>
<reference evidence="3 4" key="1">
    <citation type="submission" date="2018-06" db="EMBL/GenBank/DDBJ databases">
        <title>The Genome of Cuscuta australis (Dodder) Provides Insight into the Evolution of Plant Parasitism.</title>
        <authorList>
            <person name="Liu H."/>
        </authorList>
    </citation>
    <scope>NUCLEOTIDE SEQUENCE [LARGE SCALE GENOMIC DNA]</scope>
    <source>
        <strain evidence="4">cv. Yunnan</strain>
        <tissue evidence="3">Vines</tissue>
    </source>
</reference>
<dbReference type="InterPro" id="IPR008480">
    <property type="entry name" value="DUF761_pln"/>
</dbReference>
<proteinExistence type="predicted"/>
<feature type="compositionally biased region" description="Basic and acidic residues" evidence="1">
    <location>
        <begin position="209"/>
        <end position="222"/>
    </location>
</feature>
<feature type="compositionally biased region" description="Basic and acidic residues" evidence="1">
    <location>
        <begin position="156"/>
        <end position="171"/>
    </location>
</feature>
<dbReference type="Proteomes" id="UP000249390">
    <property type="component" value="Unassembled WGS sequence"/>
</dbReference>
<evidence type="ECO:0000259" key="2">
    <source>
        <dbReference type="Pfam" id="PF14364"/>
    </source>
</evidence>
<organism evidence="3 4">
    <name type="scientific">Cuscuta australis</name>
    <dbReference type="NCBI Taxonomy" id="267555"/>
    <lineage>
        <taxon>Eukaryota</taxon>
        <taxon>Viridiplantae</taxon>
        <taxon>Streptophyta</taxon>
        <taxon>Embryophyta</taxon>
        <taxon>Tracheophyta</taxon>
        <taxon>Spermatophyta</taxon>
        <taxon>Magnoliopsida</taxon>
        <taxon>eudicotyledons</taxon>
        <taxon>Gunneridae</taxon>
        <taxon>Pentapetalae</taxon>
        <taxon>asterids</taxon>
        <taxon>lamiids</taxon>
        <taxon>Solanales</taxon>
        <taxon>Convolvulaceae</taxon>
        <taxon>Cuscuteae</taxon>
        <taxon>Cuscuta</taxon>
        <taxon>Cuscuta subgen. Grammica</taxon>
        <taxon>Cuscuta sect. Cleistogrammica</taxon>
    </lineage>
</organism>
<dbReference type="Pfam" id="PF14364">
    <property type="entry name" value="DUF4408"/>
    <property type="match status" value="1"/>
</dbReference>
<sequence length="264" mass="30609">MLEESNAASMNMNSSSIWSSMASWFTPTVLFLLLNLMIGTIALSSTLSCNKQKHPKKNQEPHHHLDKSPSVLHRLRSINFSSFRFHETSIFKSSPDSDAHPHPQTFEDSQFHNTHQETPVLESPATHYIFRQEYHQEESLTHYTFQQEEEEEEVERESMDEVYSRLNRRPESQSQPEVKTSAEEESPERMKKSASVKSRVNPFEGGGNLERRRPETVKERGKAADLEVDARADDFINRFKQQLKMQRLDSILRYKEMIGRGAGK</sequence>
<comment type="caution">
    <text evidence="3">The sequence shown here is derived from an EMBL/GenBank/DDBJ whole genome shotgun (WGS) entry which is preliminary data.</text>
</comment>
<feature type="region of interest" description="Disordered" evidence="1">
    <location>
        <begin position="92"/>
        <end position="115"/>
    </location>
</feature>
<gene>
    <name evidence="3" type="ORF">DM860_007644</name>
</gene>
<dbReference type="EMBL" id="NQVE01000030">
    <property type="protein sequence ID" value="RAL52876.1"/>
    <property type="molecule type" value="Genomic_DNA"/>
</dbReference>
<evidence type="ECO:0000313" key="4">
    <source>
        <dbReference type="Proteomes" id="UP000249390"/>
    </source>
</evidence>
<name>A0A328E603_9ASTE</name>
<dbReference type="InterPro" id="IPR025520">
    <property type="entry name" value="DUF4408"/>
</dbReference>
<evidence type="ECO:0000256" key="1">
    <source>
        <dbReference type="SAM" id="MobiDB-lite"/>
    </source>
</evidence>
<dbReference type="PANTHER" id="PTHR33098:SF53">
    <property type="entry name" value="OS05G0540900 PROTEIN"/>
    <property type="match status" value="1"/>
</dbReference>
<feature type="region of interest" description="Disordered" evidence="1">
    <location>
        <begin position="144"/>
        <end position="222"/>
    </location>
</feature>
<dbReference type="AlphaFoldDB" id="A0A328E603"/>